<dbReference type="Gene3D" id="3.10.110.10">
    <property type="entry name" value="Ubiquitin Conjugating Enzyme"/>
    <property type="match status" value="1"/>
</dbReference>
<accession>A0AAV7K6V4</accession>
<protein>
    <submittedName>
        <fullName evidence="2">RWD domain-containing protein 1 isoform X1</fullName>
    </submittedName>
</protein>
<reference evidence="2 3" key="1">
    <citation type="journal article" date="2023" name="BMC Biol.">
        <title>The compact genome of the sponge Oopsacas minuta (Hexactinellida) is lacking key metazoan core genes.</title>
        <authorList>
            <person name="Santini S."/>
            <person name="Schenkelaars Q."/>
            <person name="Jourda C."/>
            <person name="Duchesne M."/>
            <person name="Belahbib H."/>
            <person name="Rocher C."/>
            <person name="Selva M."/>
            <person name="Riesgo A."/>
            <person name="Vervoort M."/>
            <person name="Leys S.P."/>
            <person name="Kodjabachian L."/>
            <person name="Le Bivic A."/>
            <person name="Borchiellini C."/>
            <person name="Claverie J.M."/>
            <person name="Renard E."/>
        </authorList>
    </citation>
    <scope>NUCLEOTIDE SEQUENCE [LARGE SCALE GENOMIC DNA]</scope>
    <source>
        <strain evidence="2">SPO-2</strain>
    </source>
</reference>
<dbReference type="SUPFAM" id="SSF54495">
    <property type="entry name" value="UBC-like"/>
    <property type="match status" value="1"/>
</dbReference>
<evidence type="ECO:0000313" key="3">
    <source>
        <dbReference type="Proteomes" id="UP001165289"/>
    </source>
</evidence>
<dbReference type="InterPro" id="IPR032378">
    <property type="entry name" value="ZC3H15/TMA46_C"/>
</dbReference>
<feature type="domain" description="RWD" evidence="1">
    <location>
        <begin position="14"/>
        <end position="122"/>
    </location>
</feature>
<dbReference type="InterPro" id="IPR006575">
    <property type="entry name" value="RWD_dom"/>
</dbReference>
<evidence type="ECO:0000313" key="2">
    <source>
        <dbReference type="EMBL" id="KAI6656453.1"/>
    </source>
</evidence>
<dbReference type="InterPro" id="IPR040213">
    <property type="entry name" value="GIR2-like"/>
</dbReference>
<evidence type="ECO:0000259" key="1">
    <source>
        <dbReference type="PROSITE" id="PS50908"/>
    </source>
</evidence>
<dbReference type="SMART" id="SM00591">
    <property type="entry name" value="RWD"/>
    <property type="match status" value="1"/>
</dbReference>
<comment type="caution">
    <text evidence="2">The sequence shown here is derived from an EMBL/GenBank/DDBJ whole genome shotgun (WGS) entry which is preliminary data.</text>
</comment>
<proteinExistence type="predicted"/>
<sequence length="233" mass="26417">MAVDIDTCRLEQEGEIETLKCIYSSDEFTNLDENTFEIKLTSELDEVDEYSNAGRYGLIIQFTYKPAYPFVPPLYELRSAYSTPEDVVNSISNAMETLLANYTGQVMIYDVCSEIQQILSDALGRVTDLSEGDCTTKEEAPAEIYGTMVTVETFMEWNKEFLAEITDLNIKKKSEIDPAKLTGRQLFERDEKLFLSDIQFFEDADGEDLDEPAVEIDESLFQDLGGLDLDDCD</sequence>
<dbReference type="InterPro" id="IPR016135">
    <property type="entry name" value="UBQ-conjugating_enzyme/RWD"/>
</dbReference>
<gene>
    <name evidence="2" type="ORF">LOD99_1249</name>
</gene>
<dbReference type="Pfam" id="PF16543">
    <property type="entry name" value="DFRP_C"/>
    <property type="match status" value="1"/>
</dbReference>
<dbReference type="Proteomes" id="UP001165289">
    <property type="component" value="Unassembled WGS sequence"/>
</dbReference>
<keyword evidence="3" id="KW-1185">Reference proteome</keyword>
<name>A0AAV7K6V4_9METZ</name>
<dbReference type="EMBL" id="JAKMXF010000144">
    <property type="protein sequence ID" value="KAI6656453.1"/>
    <property type="molecule type" value="Genomic_DNA"/>
</dbReference>
<dbReference type="PANTHER" id="PTHR12292">
    <property type="entry name" value="RWD DOMAIN-CONTAINING PROTEIN"/>
    <property type="match status" value="1"/>
</dbReference>
<dbReference type="AlphaFoldDB" id="A0AAV7K6V4"/>
<dbReference type="PROSITE" id="PS50908">
    <property type="entry name" value="RWD"/>
    <property type="match status" value="1"/>
</dbReference>
<dbReference type="Pfam" id="PF05773">
    <property type="entry name" value="RWD"/>
    <property type="match status" value="1"/>
</dbReference>
<organism evidence="2 3">
    <name type="scientific">Oopsacas minuta</name>
    <dbReference type="NCBI Taxonomy" id="111878"/>
    <lineage>
        <taxon>Eukaryota</taxon>
        <taxon>Metazoa</taxon>
        <taxon>Porifera</taxon>
        <taxon>Hexactinellida</taxon>
        <taxon>Hexasterophora</taxon>
        <taxon>Lyssacinosida</taxon>
        <taxon>Leucopsacidae</taxon>
        <taxon>Oopsacas</taxon>
    </lineage>
</organism>